<dbReference type="AlphaFoldDB" id="A0A2J6R512"/>
<keyword evidence="2" id="KW-1185">Reference proteome</keyword>
<dbReference type="Pfam" id="PF04229">
    <property type="entry name" value="GrpB"/>
    <property type="match status" value="1"/>
</dbReference>
<evidence type="ECO:0000313" key="2">
    <source>
        <dbReference type="Proteomes" id="UP000235786"/>
    </source>
</evidence>
<dbReference type="InterPro" id="IPR007344">
    <property type="entry name" value="GrpB/CoaE"/>
</dbReference>
<dbReference type="Proteomes" id="UP000235786">
    <property type="component" value="Unassembled WGS sequence"/>
</dbReference>
<dbReference type="SUPFAM" id="SSF81301">
    <property type="entry name" value="Nucleotidyltransferase"/>
    <property type="match status" value="1"/>
</dbReference>
<dbReference type="PANTHER" id="PTHR34822:SF1">
    <property type="entry name" value="GRPB FAMILY PROTEIN"/>
    <property type="match status" value="1"/>
</dbReference>
<proteinExistence type="predicted"/>
<name>A0A2J6R512_HYAVF</name>
<accession>A0A2J6R512</accession>
<dbReference type="EMBL" id="KZ613955">
    <property type="protein sequence ID" value="PMD33616.1"/>
    <property type="molecule type" value="Genomic_DNA"/>
</dbReference>
<reference evidence="1 2" key="1">
    <citation type="submission" date="2016-04" db="EMBL/GenBank/DDBJ databases">
        <title>A degradative enzymes factory behind the ericoid mycorrhizal symbiosis.</title>
        <authorList>
            <consortium name="DOE Joint Genome Institute"/>
            <person name="Martino E."/>
            <person name="Morin E."/>
            <person name="Grelet G."/>
            <person name="Kuo A."/>
            <person name="Kohler A."/>
            <person name="Daghino S."/>
            <person name="Barry K."/>
            <person name="Choi C."/>
            <person name="Cichocki N."/>
            <person name="Clum A."/>
            <person name="Copeland A."/>
            <person name="Hainaut M."/>
            <person name="Haridas S."/>
            <person name="Labutti K."/>
            <person name="Lindquist E."/>
            <person name="Lipzen A."/>
            <person name="Khouja H.-R."/>
            <person name="Murat C."/>
            <person name="Ohm R."/>
            <person name="Olson A."/>
            <person name="Spatafora J."/>
            <person name="Veneault-Fourrey C."/>
            <person name="Henrissat B."/>
            <person name="Grigoriev I."/>
            <person name="Martin F."/>
            <person name="Perotto S."/>
        </authorList>
    </citation>
    <scope>NUCLEOTIDE SEQUENCE [LARGE SCALE GENOMIC DNA]</scope>
    <source>
        <strain evidence="1 2">F</strain>
    </source>
</reference>
<sequence length="192" mass="21688">MRVIVEPHKSEWDVEFQRVRHDLHDILKDIPILSIEHVGSTAIPGLPAKPILDIDIVVTPDILTATRAAMAAAGYQDLGEMGVPGRVAFRQPGHERSQAATGPIDRTKETRRNTYVVLEGSVSLKNHRDLKRVLFQDAALRQEYGDVKMRLAEEELEDVDEYCRGKSEILLKILKSAGWNEEELEEVRKANE</sequence>
<dbReference type="Gene3D" id="3.30.460.10">
    <property type="entry name" value="Beta Polymerase, domain 2"/>
    <property type="match status" value="1"/>
</dbReference>
<dbReference type="OrthoDB" id="630895at2759"/>
<gene>
    <name evidence="1" type="ORF">L207DRAFT_142484</name>
</gene>
<evidence type="ECO:0000313" key="1">
    <source>
        <dbReference type="EMBL" id="PMD33616.1"/>
    </source>
</evidence>
<dbReference type="InterPro" id="IPR043519">
    <property type="entry name" value="NT_sf"/>
</dbReference>
<protein>
    <submittedName>
        <fullName evidence="1">Uncharacterized protein</fullName>
    </submittedName>
</protein>
<dbReference type="PANTHER" id="PTHR34822">
    <property type="entry name" value="GRPB DOMAIN PROTEIN (AFU_ORTHOLOGUE AFUA_1G01530)"/>
    <property type="match status" value="1"/>
</dbReference>
<organism evidence="1 2">
    <name type="scientific">Hyaloscypha variabilis (strain UAMH 11265 / GT02V1 / F)</name>
    <name type="common">Meliniomyces variabilis</name>
    <dbReference type="NCBI Taxonomy" id="1149755"/>
    <lineage>
        <taxon>Eukaryota</taxon>
        <taxon>Fungi</taxon>
        <taxon>Dikarya</taxon>
        <taxon>Ascomycota</taxon>
        <taxon>Pezizomycotina</taxon>
        <taxon>Leotiomycetes</taxon>
        <taxon>Helotiales</taxon>
        <taxon>Hyaloscyphaceae</taxon>
        <taxon>Hyaloscypha</taxon>
        <taxon>Hyaloscypha variabilis</taxon>
    </lineage>
</organism>